<dbReference type="PROSITE" id="PS50943">
    <property type="entry name" value="HTH_CROC1"/>
    <property type="match status" value="1"/>
</dbReference>
<dbReference type="InterPro" id="IPR001387">
    <property type="entry name" value="Cro/C1-type_HTH"/>
</dbReference>
<dbReference type="Gene3D" id="1.10.260.40">
    <property type="entry name" value="lambda repressor-like DNA-binding domains"/>
    <property type="match status" value="1"/>
</dbReference>
<dbReference type="RefSeq" id="WP_336483776.1">
    <property type="nucleotide sequence ID" value="NZ_JBAWSV010000008.1"/>
</dbReference>
<evidence type="ECO:0000256" key="2">
    <source>
        <dbReference type="ARBA" id="ARBA00022692"/>
    </source>
</evidence>
<protein>
    <submittedName>
        <fullName evidence="6">DUF1232 domain-containing protein</fullName>
    </submittedName>
</protein>
<dbReference type="CDD" id="cd00093">
    <property type="entry name" value="HTH_XRE"/>
    <property type="match status" value="1"/>
</dbReference>
<proteinExistence type="predicted"/>
<dbReference type="InterPro" id="IPR010652">
    <property type="entry name" value="DUF1232"/>
</dbReference>
<evidence type="ECO:0000256" key="3">
    <source>
        <dbReference type="ARBA" id="ARBA00022989"/>
    </source>
</evidence>
<dbReference type="InterPro" id="IPR010982">
    <property type="entry name" value="Lambda_DNA-bd_dom_sf"/>
</dbReference>
<dbReference type="SMART" id="SM00530">
    <property type="entry name" value="HTH_XRE"/>
    <property type="match status" value="1"/>
</dbReference>
<dbReference type="Pfam" id="PF06803">
    <property type="entry name" value="DUF1232"/>
    <property type="match status" value="1"/>
</dbReference>
<evidence type="ECO:0000259" key="5">
    <source>
        <dbReference type="PROSITE" id="PS50943"/>
    </source>
</evidence>
<keyword evidence="2" id="KW-0812">Transmembrane</keyword>
<accession>A0ABU8G0C4</accession>
<sequence length="222" mass="25702">MSTQNINHQLGTVLKKLLQERALSMRQFGTLTNIDPSTISRIINGKQQAKQKHLQRFAECLQIPIQYLYDAMYVKHPQQTAESQTEMYTSIDAIQNTLQSSNLFDYEYTTTRVKQELENYERYAKTTEGQRLIHDGFSTKLQQLDSTGPFIDQLKDMYHQFCKESITPQERAIIGSALLYFVLSTDIIPDYVFPIGYLDDAIAVELTKEKLTEIKNKSEKEK</sequence>
<name>A0ABU8G0C4_9BACI</name>
<dbReference type="Pfam" id="PF01381">
    <property type="entry name" value="HTH_3"/>
    <property type="match status" value="1"/>
</dbReference>
<comment type="caution">
    <text evidence="6">The sequence shown here is derived from an EMBL/GenBank/DDBJ whole genome shotgun (WGS) entry which is preliminary data.</text>
</comment>
<organism evidence="6 7">
    <name type="scientific">Bacillus yunxiaonensis</name>
    <dbReference type="NCBI Taxonomy" id="3127665"/>
    <lineage>
        <taxon>Bacteria</taxon>
        <taxon>Bacillati</taxon>
        <taxon>Bacillota</taxon>
        <taxon>Bacilli</taxon>
        <taxon>Bacillales</taxon>
        <taxon>Bacillaceae</taxon>
        <taxon>Bacillus</taxon>
    </lineage>
</organism>
<keyword evidence="4" id="KW-0472">Membrane</keyword>
<evidence type="ECO:0000256" key="4">
    <source>
        <dbReference type="ARBA" id="ARBA00023136"/>
    </source>
</evidence>
<comment type="subcellular location">
    <subcellularLocation>
        <location evidence="1">Endomembrane system</location>
        <topology evidence="1">Multi-pass membrane protein</topology>
    </subcellularLocation>
</comment>
<keyword evidence="7" id="KW-1185">Reference proteome</keyword>
<evidence type="ECO:0000313" key="6">
    <source>
        <dbReference type="EMBL" id="MEI4831705.1"/>
    </source>
</evidence>
<feature type="domain" description="HTH cro/C1-type" evidence="5">
    <location>
        <begin position="14"/>
        <end position="68"/>
    </location>
</feature>
<gene>
    <name evidence="6" type="ORF">WAX78_19965</name>
</gene>
<keyword evidence="3" id="KW-1133">Transmembrane helix</keyword>
<dbReference type="SUPFAM" id="SSF47413">
    <property type="entry name" value="lambda repressor-like DNA-binding domains"/>
    <property type="match status" value="1"/>
</dbReference>
<dbReference type="Proteomes" id="UP001367922">
    <property type="component" value="Unassembled WGS sequence"/>
</dbReference>
<evidence type="ECO:0000256" key="1">
    <source>
        <dbReference type="ARBA" id="ARBA00004127"/>
    </source>
</evidence>
<dbReference type="EMBL" id="JBAWSV010000008">
    <property type="protein sequence ID" value="MEI4831705.1"/>
    <property type="molecule type" value="Genomic_DNA"/>
</dbReference>
<reference evidence="6 7" key="1">
    <citation type="submission" date="2024-01" db="EMBL/GenBank/DDBJ databases">
        <title>Seven novel Bacillus-like species.</title>
        <authorList>
            <person name="Liu G."/>
        </authorList>
    </citation>
    <scope>NUCLEOTIDE SEQUENCE [LARGE SCALE GENOMIC DNA]</scope>
    <source>
        <strain evidence="6 7">FJAT-53711</strain>
    </source>
</reference>
<evidence type="ECO:0000313" key="7">
    <source>
        <dbReference type="Proteomes" id="UP001367922"/>
    </source>
</evidence>